<feature type="compositionally biased region" description="Polar residues" evidence="1">
    <location>
        <begin position="1"/>
        <end position="19"/>
    </location>
</feature>
<sequence length="74" mass="8183">MANRTAPGQQNARTVSVNSRAGARVHDSSADRRVRGGADRLYEDINAMLMCPSRQNVIVLFLECVFAMFKADLL</sequence>
<evidence type="ECO:0000313" key="2">
    <source>
        <dbReference type="EMBL" id="PNX91748.1"/>
    </source>
</evidence>
<comment type="caution">
    <text evidence="2">The sequence shown here is derived from an EMBL/GenBank/DDBJ whole genome shotgun (WGS) entry which is preliminary data.</text>
</comment>
<evidence type="ECO:0000256" key="1">
    <source>
        <dbReference type="SAM" id="MobiDB-lite"/>
    </source>
</evidence>
<proteinExistence type="predicted"/>
<name>A0A2K3MLT3_TRIPR</name>
<dbReference type="EMBL" id="ASHM01067293">
    <property type="protein sequence ID" value="PNX91748.1"/>
    <property type="molecule type" value="Genomic_DNA"/>
</dbReference>
<gene>
    <name evidence="2" type="ORF">L195_g047882</name>
</gene>
<dbReference type="Proteomes" id="UP000236291">
    <property type="component" value="Unassembled WGS sequence"/>
</dbReference>
<reference evidence="2 3" key="2">
    <citation type="journal article" date="2017" name="Front. Plant Sci.">
        <title>Gene Classification and Mining of Molecular Markers Useful in Red Clover (Trifolium pratense) Breeding.</title>
        <authorList>
            <person name="Istvanek J."/>
            <person name="Dluhosova J."/>
            <person name="Dluhos P."/>
            <person name="Patkova L."/>
            <person name="Nedelnik J."/>
            <person name="Repkova J."/>
        </authorList>
    </citation>
    <scope>NUCLEOTIDE SEQUENCE [LARGE SCALE GENOMIC DNA]</scope>
    <source>
        <strain evidence="3">cv. Tatra</strain>
        <tissue evidence="2">Young leaves</tissue>
    </source>
</reference>
<accession>A0A2K3MLT3</accession>
<protein>
    <submittedName>
        <fullName evidence="2">Uncharacterized protein</fullName>
    </submittedName>
</protein>
<organism evidence="2 3">
    <name type="scientific">Trifolium pratense</name>
    <name type="common">Red clover</name>
    <dbReference type="NCBI Taxonomy" id="57577"/>
    <lineage>
        <taxon>Eukaryota</taxon>
        <taxon>Viridiplantae</taxon>
        <taxon>Streptophyta</taxon>
        <taxon>Embryophyta</taxon>
        <taxon>Tracheophyta</taxon>
        <taxon>Spermatophyta</taxon>
        <taxon>Magnoliopsida</taxon>
        <taxon>eudicotyledons</taxon>
        <taxon>Gunneridae</taxon>
        <taxon>Pentapetalae</taxon>
        <taxon>rosids</taxon>
        <taxon>fabids</taxon>
        <taxon>Fabales</taxon>
        <taxon>Fabaceae</taxon>
        <taxon>Papilionoideae</taxon>
        <taxon>50 kb inversion clade</taxon>
        <taxon>NPAAA clade</taxon>
        <taxon>Hologalegina</taxon>
        <taxon>IRL clade</taxon>
        <taxon>Trifolieae</taxon>
        <taxon>Trifolium</taxon>
    </lineage>
</organism>
<dbReference type="AlphaFoldDB" id="A0A2K3MLT3"/>
<reference evidence="2 3" key="1">
    <citation type="journal article" date="2014" name="Am. J. Bot.">
        <title>Genome assembly and annotation for red clover (Trifolium pratense; Fabaceae).</title>
        <authorList>
            <person name="Istvanek J."/>
            <person name="Jaros M."/>
            <person name="Krenek A."/>
            <person name="Repkova J."/>
        </authorList>
    </citation>
    <scope>NUCLEOTIDE SEQUENCE [LARGE SCALE GENOMIC DNA]</scope>
    <source>
        <strain evidence="3">cv. Tatra</strain>
        <tissue evidence="2">Young leaves</tissue>
    </source>
</reference>
<feature type="region of interest" description="Disordered" evidence="1">
    <location>
        <begin position="1"/>
        <end position="32"/>
    </location>
</feature>
<evidence type="ECO:0000313" key="3">
    <source>
        <dbReference type="Proteomes" id="UP000236291"/>
    </source>
</evidence>